<comment type="caution">
    <text evidence="1">The sequence shown here is derived from an EMBL/GenBank/DDBJ whole genome shotgun (WGS) entry which is preliminary data.</text>
</comment>
<dbReference type="GO" id="GO:0009579">
    <property type="term" value="C:thylakoid"/>
    <property type="evidence" value="ECO:0007669"/>
    <property type="project" value="TreeGrafter"/>
</dbReference>
<name>A0A2U1KHE7_ARTAN</name>
<keyword evidence="2" id="KW-1185">Reference proteome</keyword>
<dbReference type="AlphaFoldDB" id="A0A2U1KHE7"/>
<gene>
    <name evidence="1" type="ORF">CTI12_AA602190</name>
</gene>
<dbReference type="STRING" id="35608.A0A2U1KHE7"/>
<organism evidence="1 2">
    <name type="scientific">Artemisia annua</name>
    <name type="common">Sweet wormwood</name>
    <dbReference type="NCBI Taxonomy" id="35608"/>
    <lineage>
        <taxon>Eukaryota</taxon>
        <taxon>Viridiplantae</taxon>
        <taxon>Streptophyta</taxon>
        <taxon>Embryophyta</taxon>
        <taxon>Tracheophyta</taxon>
        <taxon>Spermatophyta</taxon>
        <taxon>Magnoliopsida</taxon>
        <taxon>eudicotyledons</taxon>
        <taxon>Gunneridae</taxon>
        <taxon>Pentapetalae</taxon>
        <taxon>asterids</taxon>
        <taxon>campanulids</taxon>
        <taxon>Asterales</taxon>
        <taxon>Asteraceae</taxon>
        <taxon>Asteroideae</taxon>
        <taxon>Anthemideae</taxon>
        <taxon>Artemisiinae</taxon>
        <taxon>Artemisia</taxon>
    </lineage>
</organism>
<sequence length="426" mass="47381">MNAGFKTVYATQSLDQGSENHMPDVIFIDESSTRAEVNACQSMVEIKTMKNQARDTNIRLLPLSDLRGGNSPIPKRGDIVVDLRGGNSPIPKRGDIVVVDWDGYIIGYYGPIFEAINKIKGGSFEVIPAFEEAVAGMYLGGIARDPLQNTPTLRRNACTTANMNKLASNCAPENPAPLRRTNSWSFDENLFVQTLYKVLTNTASVMPLTKVKEADPITTAPLRCYNYIWNSSYCIRPSTICICINISFAHGEDKVNGLAKELRKNITLPYRAWFNGKQKIKYEDFADCTIAGIDFNFHGLDWVFVIDTGLFVLEFALVEFPLQHVRQMVLSGYGILLFNLYQQKVGWANSTSPMIHGPLSLKISAAAKICQRCSNRKMFLIPTVAFWSTAVAKRWTKGGCRRRWFFGDGSGKRVVVKGGGFLVAGK</sequence>
<proteinExistence type="predicted"/>
<dbReference type="SUPFAM" id="SSF54534">
    <property type="entry name" value="FKBP-like"/>
    <property type="match status" value="1"/>
</dbReference>
<dbReference type="Proteomes" id="UP000245207">
    <property type="component" value="Unassembled WGS sequence"/>
</dbReference>
<dbReference type="PANTHER" id="PTHR47717">
    <property type="entry name" value="PEPTIDYL-PROLYL CIS-TRANS ISOMERASE FKBP19, CHLOROPLASTIC"/>
    <property type="match status" value="1"/>
</dbReference>
<dbReference type="PANTHER" id="PTHR47717:SF1">
    <property type="entry name" value="PEPTIDYL-PROLYL CIS-TRANS ISOMERASE FKBP19, CHLOROPLASTIC"/>
    <property type="match status" value="1"/>
</dbReference>
<dbReference type="OrthoDB" id="77911at2759"/>
<accession>A0A2U1KHE7</accession>
<reference evidence="1 2" key="1">
    <citation type="journal article" date="2018" name="Mol. Plant">
        <title>The genome of Artemisia annua provides insight into the evolution of Asteraceae family and artemisinin biosynthesis.</title>
        <authorList>
            <person name="Shen Q."/>
            <person name="Zhang L."/>
            <person name="Liao Z."/>
            <person name="Wang S."/>
            <person name="Yan T."/>
            <person name="Shi P."/>
            <person name="Liu M."/>
            <person name="Fu X."/>
            <person name="Pan Q."/>
            <person name="Wang Y."/>
            <person name="Lv Z."/>
            <person name="Lu X."/>
            <person name="Zhang F."/>
            <person name="Jiang W."/>
            <person name="Ma Y."/>
            <person name="Chen M."/>
            <person name="Hao X."/>
            <person name="Li L."/>
            <person name="Tang Y."/>
            <person name="Lv G."/>
            <person name="Zhou Y."/>
            <person name="Sun X."/>
            <person name="Brodelius P.E."/>
            <person name="Rose J.K.C."/>
            <person name="Tang K."/>
        </authorList>
    </citation>
    <scope>NUCLEOTIDE SEQUENCE [LARGE SCALE GENOMIC DNA]</scope>
    <source>
        <strain evidence="2">cv. Huhao1</strain>
        <tissue evidence="1">Leaf</tissue>
    </source>
</reference>
<dbReference type="GO" id="GO:0016853">
    <property type="term" value="F:isomerase activity"/>
    <property type="evidence" value="ECO:0007669"/>
    <property type="project" value="UniProtKB-KW"/>
</dbReference>
<dbReference type="EMBL" id="PKPP01018592">
    <property type="protein sequence ID" value="PWA36209.1"/>
    <property type="molecule type" value="Genomic_DNA"/>
</dbReference>
<evidence type="ECO:0000313" key="2">
    <source>
        <dbReference type="Proteomes" id="UP000245207"/>
    </source>
</evidence>
<keyword evidence="1" id="KW-0413">Isomerase</keyword>
<dbReference type="InterPro" id="IPR044208">
    <property type="entry name" value="FKBP19-like"/>
</dbReference>
<evidence type="ECO:0000313" key="1">
    <source>
        <dbReference type="EMBL" id="PWA36209.1"/>
    </source>
</evidence>
<dbReference type="GO" id="GO:0009507">
    <property type="term" value="C:chloroplast"/>
    <property type="evidence" value="ECO:0007669"/>
    <property type="project" value="TreeGrafter"/>
</dbReference>
<protein>
    <submittedName>
        <fullName evidence="1">Peptidyl-prolyl cis-trans isomerase FKBP19, chloroplastic</fullName>
    </submittedName>
</protein>